<keyword evidence="4" id="KW-0378">Hydrolase</keyword>
<dbReference type="PANTHER" id="PTHR34385:SF1">
    <property type="entry name" value="PEPTIDOGLYCAN L-ALANYL-D-GLUTAMATE ENDOPEPTIDASE CWLK"/>
    <property type="match status" value="1"/>
</dbReference>
<dbReference type="GO" id="GO:0004180">
    <property type="term" value="F:carboxypeptidase activity"/>
    <property type="evidence" value="ECO:0007669"/>
    <property type="project" value="UniProtKB-KW"/>
</dbReference>
<dbReference type="PATRIC" id="fig|33051.3.peg.4029"/>
<dbReference type="CDD" id="cd14852">
    <property type="entry name" value="LD-carboxypeptidase"/>
    <property type="match status" value="1"/>
</dbReference>
<dbReference type="InterPro" id="IPR003709">
    <property type="entry name" value="VanY-like_core_dom"/>
</dbReference>
<dbReference type="STRING" id="33051.SB4_12060"/>
<keyword evidence="4" id="KW-0121">Carboxypeptidase</keyword>
<keyword evidence="4" id="KW-0645">Protease</keyword>
<sequence>MPTLLAALLRLSALLSIAAMPVMAQAQSCDGALPPAGPDGRVAGHFPYGDAAPADIVPAPAGFGLKPYCRLHRAMIPDLLRMLNAAKADPAVGGTLHGLSCHREVARQRNVFCRDRSASAAERAISVAPAGHSEHATGYAIDFAVRPAKGCPDAEACMAATPAARWLIANAPRFGFEMSFPAGNTQRVKWEPWHWRWVGTSPNEPGAAQARAVFAKARAQFPANPGVRDPLKVLVTSQPPVPAAPPAPPAPVVKKGKRR</sequence>
<dbReference type="Proteomes" id="UP000072867">
    <property type="component" value="Unassembled WGS sequence"/>
</dbReference>
<dbReference type="EMBL" id="LDTD01000097">
    <property type="protein sequence ID" value="KTT68577.1"/>
    <property type="molecule type" value="Genomic_DNA"/>
</dbReference>
<dbReference type="InterPro" id="IPR052179">
    <property type="entry name" value="DD-CPase-like"/>
</dbReference>
<evidence type="ECO:0000259" key="3">
    <source>
        <dbReference type="Pfam" id="PF02557"/>
    </source>
</evidence>
<feature type="signal peptide" evidence="2">
    <location>
        <begin position="1"/>
        <end position="26"/>
    </location>
</feature>
<evidence type="ECO:0000256" key="2">
    <source>
        <dbReference type="SAM" id="SignalP"/>
    </source>
</evidence>
<organism evidence="4 5">
    <name type="scientific">Sphingomonas sanguinis</name>
    <dbReference type="NCBI Taxonomy" id="33051"/>
    <lineage>
        <taxon>Bacteria</taxon>
        <taxon>Pseudomonadati</taxon>
        <taxon>Pseudomonadota</taxon>
        <taxon>Alphaproteobacteria</taxon>
        <taxon>Sphingomonadales</taxon>
        <taxon>Sphingomonadaceae</taxon>
        <taxon>Sphingomonas</taxon>
    </lineage>
</organism>
<evidence type="ECO:0000313" key="5">
    <source>
        <dbReference type="Proteomes" id="UP000072867"/>
    </source>
</evidence>
<evidence type="ECO:0000256" key="1">
    <source>
        <dbReference type="SAM" id="MobiDB-lite"/>
    </source>
</evidence>
<dbReference type="AlphaFoldDB" id="A0A147HUI0"/>
<proteinExistence type="predicted"/>
<dbReference type="InterPro" id="IPR058193">
    <property type="entry name" value="VanY/YodJ_core_dom"/>
</dbReference>
<dbReference type="RefSeq" id="WP_058734017.1">
    <property type="nucleotide sequence ID" value="NZ_LDTD01000097.1"/>
</dbReference>
<reference evidence="4 5" key="1">
    <citation type="journal article" date="2016" name="Front. Microbiol.">
        <title>Genomic Resource of Rice Seed Associated Bacteria.</title>
        <authorList>
            <person name="Midha S."/>
            <person name="Bansal K."/>
            <person name="Sharma S."/>
            <person name="Kumar N."/>
            <person name="Patil P.P."/>
            <person name="Chaudhry V."/>
            <person name="Patil P.B."/>
        </authorList>
    </citation>
    <scope>NUCLEOTIDE SEQUENCE [LARGE SCALE GENOMIC DNA]</scope>
    <source>
        <strain evidence="4 5">NS319</strain>
    </source>
</reference>
<feature type="domain" description="D-alanyl-D-alanine carboxypeptidase-like core" evidence="3">
    <location>
        <begin position="70"/>
        <end position="199"/>
    </location>
</feature>
<dbReference type="Pfam" id="PF02557">
    <property type="entry name" value="VanY"/>
    <property type="match status" value="1"/>
</dbReference>
<comment type="caution">
    <text evidence="4">The sequence shown here is derived from an EMBL/GenBank/DDBJ whole genome shotgun (WGS) entry which is preliminary data.</text>
</comment>
<dbReference type="InterPro" id="IPR009045">
    <property type="entry name" value="Zn_M74/Hedgehog-like"/>
</dbReference>
<feature type="region of interest" description="Disordered" evidence="1">
    <location>
        <begin position="236"/>
        <end position="259"/>
    </location>
</feature>
<gene>
    <name evidence="4" type="ORF">NS319_13190</name>
</gene>
<feature type="chain" id="PRO_5007547865" evidence="2">
    <location>
        <begin position="27"/>
        <end position="259"/>
    </location>
</feature>
<dbReference type="PANTHER" id="PTHR34385">
    <property type="entry name" value="D-ALANYL-D-ALANINE CARBOXYPEPTIDASE"/>
    <property type="match status" value="1"/>
</dbReference>
<protein>
    <submittedName>
        <fullName evidence="4">D-alanyl-D-alanine carboxypeptidase</fullName>
    </submittedName>
</protein>
<accession>A0A147HUI0</accession>
<keyword evidence="2" id="KW-0732">Signal</keyword>
<feature type="compositionally biased region" description="Pro residues" evidence="1">
    <location>
        <begin position="239"/>
        <end position="251"/>
    </location>
</feature>
<dbReference type="SUPFAM" id="SSF55166">
    <property type="entry name" value="Hedgehog/DD-peptidase"/>
    <property type="match status" value="1"/>
</dbReference>
<name>A0A147HUI0_9SPHN</name>
<evidence type="ECO:0000313" key="4">
    <source>
        <dbReference type="EMBL" id="KTT68577.1"/>
    </source>
</evidence>
<dbReference type="GO" id="GO:0006508">
    <property type="term" value="P:proteolysis"/>
    <property type="evidence" value="ECO:0007669"/>
    <property type="project" value="InterPro"/>
</dbReference>
<dbReference type="Gene3D" id="3.30.1380.10">
    <property type="match status" value="1"/>
</dbReference>